<sequence length="89" mass="10037">MRECSSAIQSISLADANERRAAFLRYNPELDFQFRDAVNERALVASNAIDRPLFHKSLRDTPRGLRSGGIAAAMPRKFVLSHLSYTKGW</sequence>
<organism evidence="1 2">
    <name type="scientific">Paraburkholderia phenazinium</name>
    <dbReference type="NCBI Taxonomy" id="60549"/>
    <lineage>
        <taxon>Bacteria</taxon>
        <taxon>Pseudomonadati</taxon>
        <taxon>Pseudomonadota</taxon>
        <taxon>Betaproteobacteria</taxon>
        <taxon>Burkholderiales</taxon>
        <taxon>Burkholderiaceae</taxon>
        <taxon>Paraburkholderia</taxon>
    </lineage>
</organism>
<dbReference type="AlphaFoldDB" id="A0A1G7VCL6"/>
<reference evidence="1 2" key="1">
    <citation type="submission" date="2016-10" db="EMBL/GenBank/DDBJ databases">
        <authorList>
            <person name="de Groot N.N."/>
        </authorList>
    </citation>
    <scope>NUCLEOTIDE SEQUENCE [LARGE SCALE GENOMIC DNA]</scope>
    <source>
        <strain evidence="1 2">LMG 2247</strain>
    </source>
</reference>
<name>A0A1G7VCL6_9BURK</name>
<gene>
    <name evidence="1" type="ORF">SAMN05216466_1047</name>
</gene>
<proteinExistence type="predicted"/>
<protein>
    <submittedName>
        <fullName evidence="1">Uncharacterized protein</fullName>
    </submittedName>
</protein>
<dbReference type="Proteomes" id="UP000199706">
    <property type="component" value="Unassembled WGS sequence"/>
</dbReference>
<evidence type="ECO:0000313" key="1">
    <source>
        <dbReference type="EMBL" id="SDG57301.1"/>
    </source>
</evidence>
<dbReference type="EMBL" id="FNCJ01000004">
    <property type="protein sequence ID" value="SDG57301.1"/>
    <property type="molecule type" value="Genomic_DNA"/>
</dbReference>
<accession>A0A1G7VCL6</accession>
<evidence type="ECO:0000313" key="2">
    <source>
        <dbReference type="Proteomes" id="UP000199706"/>
    </source>
</evidence>